<accession>A0ABT8SAF5</accession>
<reference evidence="1" key="1">
    <citation type="submission" date="2023-06" db="EMBL/GenBank/DDBJ databases">
        <authorList>
            <person name="Jiang Y."/>
            <person name="Liu Q."/>
        </authorList>
    </citation>
    <scope>NUCLEOTIDE SEQUENCE</scope>
    <source>
        <strain evidence="1">CGMCC 1.12090</strain>
    </source>
</reference>
<dbReference type="RefSeq" id="WP_301812958.1">
    <property type="nucleotide sequence ID" value="NZ_JAUJZH010000018.1"/>
</dbReference>
<evidence type="ECO:0000313" key="2">
    <source>
        <dbReference type="Proteomes" id="UP001169027"/>
    </source>
</evidence>
<proteinExistence type="predicted"/>
<organism evidence="1 2">
    <name type="scientific">Variovorax ginsengisoli</name>
    <dbReference type="NCBI Taxonomy" id="363844"/>
    <lineage>
        <taxon>Bacteria</taxon>
        <taxon>Pseudomonadati</taxon>
        <taxon>Pseudomonadota</taxon>
        <taxon>Betaproteobacteria</taxon>
        <taxon>Burkholderiales</taxon>
        <taxon>Comamonadaceae</taxon>
        <taxon>Variovorax</taxon>
    </lineage>
</organism>
<sequence>MQAIEDVYVTDAYHSLSIEGYRVTPELIRRVAAGGWIEDIHEARAAAT</sequence>
<comment type="caution">
    <text evidence="1">The sequence shown here is derived from an EMBL/GenBank/DDBJ whole genome shotgun (WGS) entry which is preliminary data.</text>
</comment>
<dbReference type="InterPro" id="IPR036597">
    <property type="entry name" value="Fido-like_dom_sf"/>
</dbReference>
<gene>
    <name evidence="1" type="ORF">Q2T77_23505</name>
</gene>
<name>A0ABT8SAF5_9BURK</name>
<dbReference type="Gene3D" id="1.10.3290.10">
    <property type="entry name" value="Fido-like domain"/>
    <property type="match status" value="1"/>
</dbReference>
<protein>
    <submittedName>
        <fullName evidence="1">Uncharacterized protein</fullName>
    </submittedName>
</protein>
<dbReference type="EMBL" id="JAUKVY010000018">
    <property type="protein sequence ID" value="MDO1535264.1"/>
    <property type="molecule type" value="Genomic_DNA"/>
</dbReference>
<dbReference type="Proteomes" id="UP001169027">
    <property type="component" value="Unassembled WGS sequence"/>
</dbReference>
<evidence type="ECO:0000313" key="1">
    <source>
        <dbReference type="EMBL" id="MDO1535264.1"/>
    </source>
</evidence>
<keyword evidence="2" id="KW-1185">Reference proteome</keyword>